<keyword evidence="5" id="KW-1185">Reference proteome</keyword>
<dbReference type="Pfam" id="PF13559">
    <property type="entry name" value="DUF4129"/>
    <property type="match status" value="1"/>
</dbReference>
<feature type="transmembrane region" description="Helical" evidence="2">
    <location>
        <begin position="69"/>
        <end position="87"/>
    </location>
</feature>
<comment type="caution">
    <text evidence="4">The sequence shown here is derived from an EMBL/GenBank/DDBJ whole genome shotgun (WGS) entry which is preliminary data.</text>
</comment>
<proteinExistence type="predicted"/>
<reference evidence="4" key="1">
    <citation type="submission" date="2017-11" db="EMBL/GenBank/DDBJ databases">
        <authorList>
            <person name="Kajale S.C."/>
            <person name="Sharma A."/>
        </authorList>
    </citation>
    <scope>NUCLEOTIDE SEQUENCE</scope>
    <source>
        <strain evidence="4">LS1_42</strain>
    </source>
</reference>
<name>A0A8J8TPU6_9EURY</name>
<feature type="region of interest" description="Disordered" evidence="1">
    <location>
        <begin position="126"/>
        <end position="153"/>
    </location>
</feature>
<dbReference type="OrthoDB" id="206550at2157"/>
<dbReference type="InterPro" id="IPR025403">
    <property type="entry name" value="TgpA-like_C"/>
</dbReference>
<keyword evidence="2" id="KW-0812">Transmembrane</keyword>
<evidence type="ECO:0000259" key="3">
    <source>
        <dbReference type="Pfam" id="PF13559"/>
    </source>
</evidence>
<protein>
    <recommendedName>
        <fullName evidence="3">Protein-glutamine gamma-glutamyltransferase-like C-terminal domain-containing protein</fullName>
    </recommendedName>
</protein>
<dbReference type="EMBL" id="PHNJ01000020">
    <property type="protein sequence ID" value="TYL36220.1"/>
    <property type="molecule type" value="Genomic_DNA"/>
</dbReference>
<feature type="compositionally biased region" description="Gly residues" evidence="1">
    <location>
        <begin position="139"/>
        <end position="149"/>
    </location>
</feature>
<keyword evidence="2" id="KW-0472">Membrane</keyword>
<dbReference type="RefSeq" id="WP_148860389.1">
    <property type="nucleotide sequence ID" value="NZ_PHNJ01000020.1"/>
</dbReference>
<evidence type="ECO:0000256" key="1">
    <source>
        <dbReference type="SAM" id="MobiDB-lite"/>
    </source>
</evidence>
<gene>
    <name evidence="4" type="ORF">CV102_23340</name>
</gene>
<feature type="region of interest" description="Disordered" evidence="1">
    <location>
        <begin position="30"/>
        <end position="58"/>
    </location>
</feature>
<evidence type="ECO:0000313" key="4">
    <source>
        <dbReference type="EMBL" id="TYL36220.1"/>
    </source>
</evidence>
<feature type="compositionally biased region" description="Basic and acidic residues" evidence="1">
    <location>
        <begin position="299"/>
        <end position="315"/>
    </location>
</feature>
<keyword evidence="2" id="KW-1133">Transmembrane helix</keyword>
<dbReference type="AlphaFoldDB" id="A0A8J8TPU6"/>
<organism evidence="4 5">
    <name type="scientific">Natronococcus pandeyae</name>
    <dbReference type="NCBI Taxonomy" id="2055836"/>
    <lineage>
        <taxon>Archaea</taxon>
        <taxon>Methanobacteriati</taxon>
        <taxon>Methanobacteriota</taxon>
        <taxon>Stenosarchaea group</taxon>
        <taxon>Halobacteria</taxon>
        <taxon>Halobacteriales</taxon>
        <taxon>Natrialbaceae</taxon>
        <taxon>Natronococcus</taxon>
    </lineage>
</organism>
<feature type="compositionally biased region" description="Gly residues" evidence="1">
    <location>
        <begin position="35"/>
        <end position="49"/>
    </location>
</feature>
<feature type="transmembrane region" description="Helical" evidence="2">
    <location>
        <begin position="159"/>
        <end position="177"/>
    </location>
</feature>
<sequence length="322" mass="33175">MSRKEPFVRLVAAVAAIVAIALAAATVRSPLETSGSGGAGGGDGDGSGAGQPPPADPPVSGEIPPFLEYLVYVVVALLAVVVVWYLLANRREAVKLIAIGLLVALVTVVLAYGIMNASDLLLSSNATPQEPANESPGLPGDGGEPGSGDDGSSMPTSPLLVVLALLAAVFVGGVLLSRDSGGTDELSEPNAVAPTAEDADAAAVGSAAGRAADRIDEGTAVDNEVYRAWREMTTLLEVERPESSTPREFADAAVDAGLERDHVEELTRLFEDVRYGDVETTAAMEERAVSVLRRIETEYARDESESADTGDDRTLTDGGGST</sequence>
<accession>A0A8J8TPU6</accession>
<feature type="transmembrane region" description="Helical" evidence="2">
    <location>
        <begin position="94"/>
        <end position="115"/>
    </location>
</feature>
<dbReference type="Proteomes" id="UP000766904">
    <property type="component" value="Unassembled WGS sequence"/>
</dbReference>
<feature type="region of interest" description="Disordered" evidence="1">
    <location>
        <begin position="299"/>
        <end position="322"/>
    </location>
</feature>
<feature type="domain" description="Protein-glutamine gamma-glutamyltransferase-like C-terminal" evidence="3">
    <location>
        <begin position="226"/>
        <end position="293"/>
    </location>
</feature>
<evidence type="ECO:0000256" key="2">
    <source>
        <dbReference type="SAM" id="Phobius"/>
    </source>
</evidence>
<evidence type="ECO:0000313" key="5">
    <source>
        <dbReference type="Proteomes" id="UP000766904"/>
    </source>
</evidence>